<comment type="caution">
    <text evidence="2">The sequence shown here is derived from an EMBL/GenBank/DDBJ whole genome shotgun (WGS) entry which is preliminary data.</text>
</comment>
<keyword evidence="1" id="KW-0812">Transmembrane</keyword>
<evidence type="ECO:0000313" key="2">
    <source>
        <dbReference type="EMBL" id="MQM15162.1"/>
    </source>
</evidence>
<keyword evidence="3" id="KW-1185">Reference proteome</keyword>
<accession>A0A843WX87</accession>
<dbReference type="AlphaFoldDB" id="A0A843WX87"/>
<organism evidence="2 3">
    <name type="scientific">Colocasia esculenta</name>
    <name type="common">Wild taro</name>
    <name type="synonym">Arum esculentum</name>
    <dbReference type="NCBI Taxonomy" id="4460"/>
    <lineage>
        <taxon>Eukaryota</taxon>
        <taxon>Viridiplantae</taxon>
        <taxon>Streptophyta</taxon>
        <taxon>Embryophyta</taxon>
        <taxon>Tracheophyta</taxon>
        <taxon>Spermatophyta</taxon>
        <taxon>Magnoliopsida</taxon>
        <taxon>Liliopsida</taxon>
        <taxon>Araceae</taxon>
        <taxon>Aroideae</taxon>
        <taxon>Colocasieae</taxon>
        <taxon>Colocasia</taxon>
    </lineage>
</organism>
<sequence length="164" mass="17618">MGDYAARLRATANAALSRYEPVVLVAGPLVALLAAWAVHILFSFVREKGAKGAAVGAFMASVKLIPGVNGYIQSEKKKVADKLQSSVKSKRDSWRTELPGVGLGMGVLEKLQEDKEKDVTWQGKCSGTVYIGGSELEGHFTLINEAYSMLESIYHVMLNGSIGT</sequence>
<name>A0A843WX87_COLES</name>
<reference evidence="2" key="1">
    <citation type="submission" date="2017-07" db="EMBL/GenBank/DDBJ databases">
        <title>Taro Niue Genome Assembly and Annotation.</title>
        <authorList>
            <person name="Atibalentja N."/>
            <person name="Keating K."/>
            <person name="Fields C.J."/>
        </authorList>
    </citation>
    <scope>NUCLEOTIDE SEQUENCE</scope>
    <source>
        <strain evidence="2">Niue_2</strain>
        <tissue evidence="2">Leaf</tissue>
    </source>
</reference>
<keyword evidence="1" id="KW-1133">Transmembrane helix</keyword>
<dbReference type="Proteomes" id="UP000652761">
    <property type="component" value="Unassembled WGS sequence"/>
</dbReference>
<protein>
    <submittedName>
        <fullName evidence="2">Uncharacterized protein</fullName>
    </submittedName>
</protein>
<dbReference type="OrthoDB" id="10254570at2759"/>
<gene>
    <name evidence="2" type="ORF">Taro_048102</name>
</gene>
<keyword evidence="1" id="KW-0472">Membrane</keyword>
<feature type="transmembrane region" description="Helical" evidence="1">
    <location>
        <begin position="21"/>
        <end position="42"/>
    </location>
</feature>
<feature type="transmembrane region" description="Helical" evidence="1">
    <location>
        <begin position="54"/>
        <end position="72"/>
    </location>
</feature>
<proteinExistence type="predicted"/>
<evidence type="ECO:0000256" key="1">
    <source>
        <dbReference type="SAM" id="Phobius"/>
    </source>
</evidence>
<evidence type="ECO:0000313" key="3">
    <source>
        <dbReference type="Proteomes" id="UP000652761"/>
    </source>
</evidence>
<dbReference type="EMBL" id="NMUH01006395">
    <property type="protein sequence ID" value="MQM15162.1"/>
    <property type="molecule type" value="Genomic_DNA"/>
</dbReference>